<dbReference type="PANTHER" id="PTHR12214:SF0">
    <property type="entry name" value="LD29489P"/>
    <property type="match status" value="1"/>
</dbReference>
<name>A0A438ECP6_VITVI</name>
<evidence type="ECO:0000256" key="2">
    <source>
        <dbReference type="ARBA" id="ARBA00010801"/>
    </source>
</evidence>
<evidence type="ECO:0000259" key="4">
    <source>
        <dbReference type="Pfam" id="PF07842"/>
    </source>
</evidence>
<dbReference type="GO" id="GO:0003677">
    <property type="term" value="F:DNA binding"/>
    <property type="evidence" value="ECO:0007669"/>
    <property type="project" value="InterPro"/>
</dbReference>
<dbReference type="GO" id="GO:0000398">
    <property type="term" value="P:mRNA splicing, via spliceosome"/>
    <property type="evidence" value="ECO:0007669"/>
    <property type="project" value="InterPro"/>
</dbReference>
<dbReference type="PANTHER" id="PTHR12214">
    <property type="entry name" value="GC-RICH SEQUENCE DNA-BINDING FACTOR"/>
    <property type="match status" value="1"/>
</dbReference>
<dbReference type="InterPro" id="IPR012890">
    <property type="entry name" value="GCFC2-like"/>
</dbReference>
<reference evidence="5 6" key="1">
    <citation type="journal article" date="2018" name="PLoS Genet.">
        <title>Population sequencing reveals clonal diversity and ancestral inbreeding in the grapevine cultivar Chardonnay.</title>
        <authorList>
            <person name="Roach M.J."/>
            <person name="Johnson D.L."/>
            <person name="Bohlmann J."/>
            <person name="van Vuuren H.J."/>
            <person name="Jones S.J."/>
            <person name="Pretorius I.S."/>
            <person name="Schmidt S.A."/>
            <person name="Borneman A.R."/>
        </authorList>
    </citation>
    <scope>NUCLEOTIDE SEQUENCE [LARGE SCALE GENOMIC DNA]</scope>
    <source>
        <strain evidence="6">cv. Chardonnay</strain>
        <tissue evidence="5">Leaf</tissue>
    </source>
</reference>
<comment type="caution">
    <text evidence="5">The sequence shown here is derived from an EMBL/GenBank/DDBJ whole genome shotgun (WGS) entry which is preliminary data.</text>
</comment>
<dbReference type="GO" id="GO:0005634">
    <property type="term" value="C:nucleus"/>
    <property type="evidence" value="ECO:0007669"/>
    <property type="project" value="UniProtKB-SubCell"/>
</dbReference>
<sequence length="340" mass="38366">MEETVLVKLPRCYMSLSVPAIFSPYVRLELLKWDPLYEEADFDDMKWHSLLFNYGLSEDGNDFSPDDADANLVPELVERVALPILHHELAHCWDIFSTRETKNAVSATNLVPPWNILVMKAVPNAARVAAYRFGMSIRLMRNICLWKDILALPVLEKLVLDQLLSGQVLPHIENIASDVHDAITRTERIISSLSGVWAGPSVTGERSNKLQPLVDYVLRLGKRLEKRHLPGVTESDTSRLARRLKRMLVELNEKMAWEDPNLSSPAGAAKGKMLVQLARYVIDWIGYIPPQKHAVNCVLLLSIFGLSRCVLLLLTRKRLDHVFGNGQPLTIIGARSVDYS</sequence>
<dbReference type="Proteomes" id="UP000288805">
    <property type="component" value="Unassembled WGS sequence"/>
</dbReference>
<organism evidence="5 6">
    <name type="scientific">Vitis vinifera</name>
    <name type="common">Grape</name>
    <dbReference type="NCBI Taxonomy" id="29760"/>
    <lineage>
        <taxon>Eukaryota</taxon>
        <taxon>Viridiplantae</taxon>
        <taxon>Streptophyta</taxon>
        <taxon>Embryophyta</taxon>
        <taxon>Tracheophyta</taxon>
        <taxon>Spermatophyta</taxon>
        <taxon>Magnoliopsida</taxon>
        <taxon>eudicotyledons</taxon>
        <taxon>Gunneridae</taxon>
        <taxon>Pentapetalae</taxon>
        <taxon>rosids</taxon>
        <taxon>Vitales</taxon>
        <taxon>Vitaceae</taxon>
        <taxon>Viteae</taxon>
        <taxon>Vitis</taxon>
    </lineage>
</organism>
<gene>
    <name evidence="5" type="primary">ILP1_3</name>
    <name evidence="5" type="ORF">CK203_092136</name>
</gene>
<dbReference type="Pfam" id="PF07842">
    <property type="entry name" value="GCFC"/>
    <property type="match status" value="1"/>
</dbReference>
<keyword evidence="3" id="KW-0539">Nucleus</keyword>
<evidence type="ECO:0000313" key="5">
    <source>
        <dbReference type="EMBL" id="RVW45591.1"/>
    </source>
</evidence>
<evidence type="ECO:0000256" key="1">
    <source>
        <dbReference type="ARBA" id="ARBA00004123"/>
    </source>
</evidence>
<proteinExistence type="inferred from homology"/>
<accession>A0A438ECP6</accession>
<dbReference type="EMBL" id="QGNW01001324">
    <property type="protein sequence ID" value="RVW45591.1"/>
    <property type="molecule type" value="Genomic_DNA"/>
</dbReference>
<protein>
    <submittedName>
        <fullName evidence="5">Transcriptional repressor ILP1</fullName>
    </submittedName>
</protein>
<feature type="domain" description="GCF C-terminal" evidence="4">
    <location>
        <begin position="11"/>
        <end position="115"/>
    </location>
</feature>
<comment type="subcellular location">
    <subcellularLocation>
        <location evidence="1">Nucleus</location>
    </subcellularLocation>
</comment>
<dbReference type="AlphaFoldDB" id="A0A438ECP6"/>
<evidence type="ECO:0000256" key="3">
    <source>
        <dbReference type="ARBA" id="ARBA00023242"/>
    </source>
</evidence>
<evidence type="ECO:0000313" key="6">
    <source>
        <dbReference type="Proteomes" id="UP000288805"/>
    </source>
</evidence>
<comment type="similarity">
    <text evidence="2">Belongs to the GCF family.</text>
</comment>
<dbReference type="InterPro" id="IPR022783">
    <property type="entry name" value="GCFC_dom"/>
</dbReference>